<comment type="caution">
    <text evidence="1">The sequence shown here is derived from an EMBL/GenBank/DDBJ whole genome shotgun (WGS) entry which is preliminary data.</text>
</comment>
<reference evidence="1 2" key="1">
    <citation type="submission" date="2023-11" db="EMBL/GenBank/DDBJ databases">
        <title>A Novel Polar Bacteriovorax (B. antarcticus) Isolated from the Biocrust in Antarctica.</title>
        <authorList>
            <person name="Mun W."/>
            <person name="Choi S.Y."/>
            <person name="Mitchell R.J."/>
        </authorList>
    </citation>
    <scope>NUCLEOTIDE SEQUENCE [LARGE SCALE GENOMIC DNA]</scope>
    <source>
        <strain evidence="1 2">PP10</strain>
    </source>
</reference>
<evidence type="ECO:0008006" key="3">
    <source>
        <dbReference type="Google" id="ProtNLM"/>
    </source>
</evidence>
<sequence length="332" mass="38436">MTSFLDLLREDKKITFLLGAGSSVSAGFPTDTQLRDNVADYMLNENIIKNFEAVGFTKEDCLEFRTRLIRGGYSTIDELINSFTKYAVLGKMAILRCILAHEDLSNNDTFFSNKHWYMPFFLTIQKEGLIHKLSNVTFITLNYDRSLQHFIHEFSLNRGISHKPKILHLHGRLPPLQFEIQESHSLPYGDYNLDGHALHKHATGINSLADIHDDNEHYEQARNIIRRSNYLFIMGFGFHEPIVERLNLKEMNLRNLQVYSLSIGLKATLFDAYPEFNFYDSSIFCTDFAKNLNEDIDANLEQSANGQRNSRTGVFYSNQDDYDSNDYDFYES</sequence>
<keyword evidence="2" id="KW-1185">Reference proteome</keyword>
<accession>A0ABU5VVW6</accession>
<dbReference type="EMBL" id="JAYGJQ010000002">
    <property type="protein sequence ID" value="MEA9357204.1"/>
    <property type="molecule type" value="Genomic_DNA"/>
</dbReference>
<name>A0ABU5VVW6_9BACT</name>
<evidence type="ECO:0000313" key="1">
    <source>
        <dbReference type="EMBL" id="MEA9357204.1"/>
    </source>
</evidence>
<organism evidence="1 2">
    <name type="scientific">Bacteriovorax antarcticus</name>
    <dbReference type="NCBI Taxonomy" id="3088717"/>
    <lineage>
        <taxon>Bacteria</taxon>
        <taxon>Pseudomonadati</taxon>
        <taxon>Bdellovibrionota</taxon>
        <taxon>Bacteriovoracia</taxon>
        <taxon>Bacteriovoracales</taxon>
        <taxon>Bacteriovoracaceae</taxon>
        <taxon>Bacteriovorax</taxon>
    </lineage>
</organism>
<dbReference type="Gene3D" id="3.40.50.1220">
    <property type="entry name" value="TPP-binding domain"/>
    <property type="match status" value="1"/>
</dbReference>
<dbReference type="RefSeq" id="WP_323577108.1">
    <property type="nucleotide sequence ID" value="NZ_JAYGJQ010000002.1"/>
</dbReference>
<dbReference type="SUPFAM" id="SSF52467">
    <property type="entry name" value="DHS-like NAD/FAD-binding domain"/>
    <property type="match status" value="1"/>
</dbReference>
<evidence type="ECO:0000313" key="2">
    <source>
        <dbReference type="Proteomes" id="UP001302274"/>
    </source>
</evidence>
<dbReference type="Proteomes" id="UP001302274">
    <property type="component" value="Unassembled WGS sequence"/>
</dbReference>
<protein>
    <recommendedName>
        <fullName evidence="3">SIR2-like domain-containing protein</fullName>
    </recommendedName>
</protein>
<proteinExistence type="predicted"/>
<gene>
    <name evidence="1" type="ORF">SHI21_13350</name>
</gene>
<dbReference type="InterPro" id="IPR029035">
    <property type="entry name" value="DHS-like_NAD/FAD-binding_dom"/>
</dbReference>